<organism evidence="1">
    <name type="scientific">Anguilla anguilla</name>
    <name type="common">European freshwater eel</name>
    <name type="synonym">Muraena anguilla</name>
    <dbReference type="NCBI Taxonomy" id="7936"/>
    <lineage>
        <taxon>Eukaryota</taxon>
        <taxon>Metazoa</taxon>
        <taxon>Chordata</taxon>
        <taxon>Craniata</taxon>
        <taxon>Vertebrata</taxon>
        <taxon>Euteleostomi</taxon>
        <taxon>Actinopterygii</taxon>
        <taxon>Neopterygii</taxon>
        <taxon>Teleostei</taxon>
        <taxon>Anguilliformes</taxon>
        <taxon>Anguillidae</taxon>
        <taxon>Anguilla</taxon>
    </lineage>
</organism>
<reference evidence="1" key="1">
    <citation type="submission" date="2014-11" db="EMBL/GenBank/DDBJ databases">
        <authorList>
            <person name="Amaro Gonzalez C."/>
        </authorList>
    </citation>
    <scope>NUCLEOTIDE SEQUENCE</scope>
</reference>
<name>A0A0E9XSB3_ANGAN</name>
<dbReference type="AlphaFoldDB" id="A0A0E9XSB3"/>
<evidence type="ECO:0000313" key="1">
    <source>
        <dbReference type="EMBL" id="JAI05648.1"/>
    </source>
</evidence>
<protein>
    <submittedName>
        <fullName evidence="1">Uncharacterized protein</fullName>
    </submittedName>
</protein>
<dbReference type="EMBL" id="GBXM01002930">
    <property type="protein sequence ID" value="JAI05648.1"/>
    <property type="molecule type" value="Transcribed_RNA"/>
</dbReference>
<reference evidence="1" key="2">
    <citation type="journal article" date="2015" name="Fish Shellfish Immunol.">
        <title>Early steps in the European eel (Anguilla anguilla)-Vibrio vulnificus interaction in the gills: Role of the RtxA13 toxin.</title>
        <authorList>
            <person name="Callol A."/>
            <person name="Pajuelo D."/>
            <person name="Ebbesson L."/>
            <person name="Teles M."/>
            <person name="MacKenzie S."/>
            <person name="Amaro C."/>
        </authorList>
    </citation>
    <scope>NUCLEOTIDE SEQUENCE</scope>
</reference>
<proteinExistence type="predicted"/>
<accession>A0A0E9XSB3</accession>
<sequence length="20" mass="2178">MAVPMARSGNCRCVFGPHFP</sequence>